<evidence type="ECO:0000256" key="1">
    <source>
        <dbReference type="ARBA" id="ARBA00004651"/>
    </source>
</evidence>
<comment type="caution">
    <text evidence="11">The sequence shown here is derived from an EMBL/GenBank/DDBJ whole genome shotgun (WGS) entry which is preliminary data.</text>
</comment>
<feature type="domain" description="Glycosyltransferase 2-like" evidence="10">
    <location>
        <begin position="9"/>
        <end position="170"/>
    </location>
</feature>
<dbReference type="InterPro" id="IPR029044">
    <property type="entry name" value="Nucleotide-diphossugar_trans"/>
</dbReference>
<dbReference type="PANTHER" id="PTHR48090:SF1">
    <property type="entry name" value="PROPHAGE BACTOPRENOL GLUCOSYL TRANSFERASE HOMOLOG"/>
    <property type="match status" value="1"/>
</dbReference>
<keyword evidence="4 11" id="KW-0808">Transferase</keyword>
<evidence type="ECO:0000256" key="6">
    <source>
        <dbReference type="ARBA" id="ARBA00022989"/>
    </source>
</evidence>
<gene>
    <name evidence="11" type="ORF">CDN99_09705</name>
</gene>
<dbReference type="Gene3D" id="3.90.550.10">
    <property type="entry name" value="Spore Coat Polysaccharide Biosynthesis Protein SpsA, Chain A"/>
    <property type="match status" value="1"/>
</dbReference>
<keyword evidence="6 9" id="KW-1133">Transmembrane helix</keyword>
<keyword evidence="12" id="KW-1185">Reference proteome</keyword>
<dbReference type="Proteomes" id="UP000197468">
    <property type="component" value="Unassembled WGS sequence"/>
</dbReference>
<dbReference type="OrthoDB" id="9811884at2"/>
<dbReference type="Pfam" id="PF00535">
    <property type="entry name" value="Glycos_transf_2"/>
    <property type="match status" value="1"/>
</dbReference>
<evidence type="ECO:0000256" key="7">
    <source>
        <dbReference type="ARBA" id="ARBA00023136"/>
    </source>
</evidence>
<keyword evidence="5 9" id="KW-0812">Transmembrane</keyword>
<dbReference type="AlphaFoldDB" id="A0A246JGH2"/>
<evidence type="ECO:0000313" key="12">
    <source>
        <dbReference type="Proteomes" id="UP000197468"/>
    </source>
</evidence>
<dbReference type="InterPro" id="IPR050256">
    <property type="entry name" value="Glycosyltransferase_2"/>
</dbReference>
<keyword evidence="2" id="KW-1003">Cell membrane</keyword>
<keyword evidence="3" id="KW-0328">Glycosyltransferase</keyword>
<evidence type="ECO:0000259" key="10">
    <source>
        <dbReference type="Pfam" id="PF00535"/>
    </source>
</evidence>
<evidence type="ECO:0000256" key="8">
    <source>
        <dbReference type="ARBA" id="ARBA00038152"/>
    </source>
</evidence>
<reference evidence="11 12" key="1">
    <citation type="journal article" date="2008" name="Int. J. Syst. Evol. Microbiol.">
        <title>Description of Roseateles aquatilis sp. nov. and Roseateles terrae sp. nov., in the class Betaproteobacteria, and emended description of the genus Roseateles.</title>
        <authorList>
            <person name="Gomila M."/>
            <person name="Bowien B."/>
            <person name="Falsen E."/>
            <person name="Moore E.R."/>
            <person name="Lalucat J."/>
        </authorList>
    </citation>
    <scope>NUCLEOTIDE SEQUENCE [LARGE SCALE GENOMIC DNA]</scope>
    <source>
        <strain evidence="11 12">CCUG 48205</strain>
    </source>
</reference>
<dbReference type="EMBL" id="NIOF01000003">
    <property type="protein sequence ID" value="OWQ91621.1"/>
    <property type="molecule type" value="Genomic_DNA"/>
</dbReference>
<keyword evidence="7 9" id="KW-0472">Membrane</keyword>
<feature type="transmembrane region" description="Helical" evidence="9">
    <location>
        <begin position="233"/>
        <end position="254"/>
    </location>
</feature>
<accession>A0A246JGH2</accession>
<comment type="similarity">
    <text evidence="8">Belongs to the glycosyltransferase 2 family. GtrB subfamily.</text>
</comment>
<evidence type="ECO:0000256" key="9">
    <source>
        <dbReference type="SAM" id="Phobius"/>
    </source>
</evidence>
<evidence type="ECO:0000256" key="3">
    <source>
        <dbReference type="ARBA" id="ARBA00022676"/>
    </source>
</evidence>
<evidence type="ECO:0000256" key="2">
    <source>
        <dbReference type="ARBA" id="ARBA00022475"/>
    </source>
</evidence>
<evidence type="ECO:0000256" key="4">
    <source>
        <dbReference type="ARBA" id="ARBA00022679"/>
    </source>
</evidence>
<protein>
    <submittedName>
        <fullName evidence="11">Glycosyltransferase</fullName>
    </submittedName>
</protein>
<sequence>MRQMAGAISVVVPVFNEAASLRTFHERLSSALLSLDRRVEILYIDDGSTDGTRDALNALRALDPRVGVASFSRNFGKEAAMTAGLHLARGEAVILIDADLQDPPALIPEMIRTWEEGADVVTMRRRSRAGESWLKTFSAYAFYRVFNMLSDTAMPPDVGDFRLLSRRVVDAINRLPERNRFMKGLFAWVGFKVVTIDYDRDARNQGHTKWGFRKLWRFAVEGIVGFSTVPLKMATYVGLTCAVASFVYAVYFLAKTALFGEPIHGFPTLIISILILGGLQLMAIGILGEYVSRLFIESKARPLYLIEEFRPAVSSPPLWVAGARPW</sequence>
<feature type="transmembrane region" description="Helical" evidence="9">
    <location>
        <begin position="266"/>
        <end position="287"/>
    </location>
</feature>
<dbReference type="PANTHER" id="PTHR48090">
    <property type="entry name" value="UNDECAPRENYL-PHOSPHATE 4-DEOXY-4-FORMAMIDO-L-ARABINOSE TRANSFERASE-RELATED"/>
    <property type="match status" value="1"/>
</dbReference>
<evidence type="ECO:0000313" key="11">
    <source>
        <dbReference type="EMBL" id="OWQ91621.1"/>
    </source>
</evidence>
<comment type="subcellular location">
    <subcellularLocation>
        <location evidence="1">Cell membrane</location>
        <topology evidence="1">Multi-pass membrane protein</topology>
    </subcellularLocation>
</comment>
<organism evidence="11 12">
    <name type="scientific">Roseateles aquatilis</name>
    <dbReference type="NCBI Taxonomy" id="431061"/>
    <lineage>
        <taxon>Bacteria</taxon>
        <taxon>Pseudomonadati</taxon>
        <taxon>Pseudomonadota</taxon>
        <taxon>Betaproteobacteria</taxon>
        <taxon>Burkholderiales</taxon>
        <taxon>Sphaerotilaceae</taxon>
        <taxon>Roseateles</taxon>
    </lineage>
</organism>
<proteinExistence type="inferred from homology"/>
<dbReference type="CDD" id="cd04187">
    <property type="entry name" value="DPM1_like_bac"/>
    <property type="match status" value="1"/>
</dbReference>
<dbReference type="SUPFAM" id="SSF53448">
    <property type="entry name" value="Nucleotide-diphospho-sugar transferases"/>
    <property type="match status" value="1"/>
</dbReference>
<name>A0A246JGH2_9BURK</name>
<dbReference type="FunFam" id="3.90.550.10:FF:000079">
    <property type="entry name" value="Probable glycosyl transferase"/>
    <property type="match status" value="1"/>
</dbReference>
<dbReference type="GO" id="GO:0016757">
    <property type="term" value="F:glycosyltransferase activity"/>
    <property type="evidence" value="ECO:0007669"/>
    <property type="project" value="UniProtKB-KW"/>
</dbReference>
<dbReference type="InterPro" id="IPR001173">
    <property type="entry name" value="Glyco_trans_2-like"/>
</dbReference>
<dbReference type="GO" id="GO:0005886">
    <property type="term" value="C:plasma membrane"/>
    <property type="evidence" value="ECO:0007669"/>
    <property type="project" value="UniProtKB-SubCell"/>
</dbReference>
<evidence type="ECO:0000256" key="5">
    <source>
        <dbReference type="ARBA" id="ARBA00022692"/>
    </source>
</evidence>